<feature type="coiled-coil region" evidence="3">
    <location>
        <begin position="361"/>
        <end position="504"/>
    </location>
</feature>
<dbReference type="Pfam" id="PF05701">
    <property type="entry name" value="WEMBL"/>
    <property type="match status" value="1"/>
</dbReference>
<dbReference type="AlphaFoldDB" id="A0A4P1QUL4"/>
<organism evidence="5 6">
    <name type="scientific">Lupinus angustifolius</name>
    <name type="common">Narrow-leaved blue lupine</name>
    <dbReference type="NCBI Taxonomy" id="3871"/>
    <lineage>
        <taxon>Eukaryota</taxon>
        <taxon>Viridiplantae</taxon>
        <taxon>Streptophyta</taxon>
        <taxon>Embryophyta</taxon>
        <taxon>Tracheophyta</taxon>
        <taxon>Spermatophyta</taxon>
        <taxon>Magnoliopsida</taxon>
        <taxon>eudicotyledons</taxon>
        <taxon>Gunneridae</taxon>
        <taxon>Pentapetalae</taxon>
        <taxon>rosids</taxon>
        <taxon>fabids</taxon>
        <taxon>Fabales</taxon>
        <taxon>Fabaceae</taxon>
        <taxon>Papilionoideae</taxon>
        <taxon>50 kb inversion clade</taxon>
        <taxon>genistoids sensu lato</taxon>
        <taxon>core genistoids</taxon>
        <taxon>Genisteae</taxon>
        <taxon>Lupinus</taxon>
    </lineage>
</organism>
<evidence type="ECO:0000256" key="2">
    <source>
        <dbReference type="ARBA" id="ARBA00023054"/>
    </source>
</evidence>
<feature type="compositionally biased region" description="Polar residues" evidence="4">
    <location>
        <begin position="69"/>
        <end position="108"/>
    </location>
</feature>
<evidence type="ECO:0000256" key="1">
    <source>
        <dbReference type="ARBA" id="ARBA00005485"/>
    </source>
</evidence>
<gene>
    <name evidence="5" type="ORF">TanjilG_22174</name>
</gene>
<sequence>MASKSRSSLSETSNKTPPATPNKTPPATPNKASPATPRVSKLTKGVSKSESESSSPLQNLRLSVEKSPRSLNSKPTASPVSSNSNPTASPVSSNSKAAERSPWSSTSKLPVERKSPRPMSALPDKQLPRAAKGSELQTQLSLAQEDLKKAKEQLIQAEEEKAKATDELKEAQKVADEANEKLGEALMAQKRVEEDIEIEKFRSVELEQARIEAAQKKEEERKKELESVRSQHALDVSALLSATQELQRIKQELAMTCDAKNKARSHADYATKASGIHAAKAEILSSEVTRLKALLDSKLETEASEKKYVLELQKEIEALKQELEKAKGFEKKVTEKEAYVKQLNVELEAAKVAESHAHSVLQDWKKKVEELEVRVEEANELERSASAYLESVMKQLKGSNALLHDAESEISSLKEKVGLLEMTIGTQRRDFEDSERRLLVTKEESLEMSKKAESLQSELETVKEEKARALSNEKLAASSVQTLLEEKNKLIHELEASRDEEDKSKKAMKILASALHEVSTEARDAKEMVLADHAERESYKAQIEDLKLVLKATNEKYESMLDEARHEIDLLTSDIDNSKDIIENSKEKWEQRELHLVSCLKQTEEKNSSIGKEVNRLISLLRVTEEEVIAKMVEESQLKENLKKVNAEMIHLQEAVKEAKAECMNLKENLLDKENEFQNIIQENEELRSRELTSNKKVEELSKLLAEATIRNQTKSENCNQISKAKLSVSAEEERPKQSSEEESVVLNDDKSEKDDKVEAEFKMCEKKELSSKEEVESKNEDGVSVTEKENIGEIVLSSSSKKQLKKKKKRLFSRIGSLLFKKKSSSSNHK</sequence>
<dbReference type="Proteomes" id="UP000188354">
    <property type="component" value="Chromosome LG17"/>
</dbReference>
<feature type="region of interest" description="Disordered" evidence="4">
    <location>
        <begin position="726"/>
        <end position="791"/>
    </location>
</feature>
<name>A0A4P1QUL4_LUPAN</name>
<feature type="compositionally biased region" description="Pro residues" evidence="4">
    <location>
        <begin position="18"/>
        <end position="28"/>
    </location>
</feature>
<protein>
    <recommendedName>
        <fullName evidence="7">WEB family protein</fullName>
    </recommendedName>
</protein>
<accession>A0A4P1QUL4</accession>
<feature type="coiled-coil region" evidence="3">
    <location>
        <begin position="302"/>
        <end position="336"/>
    </location>
</feature>
<proteinExistence type="inferred from homology"/>
<dbReference type="GO" id="GO:0007131">
    <property type="term" value="P:reciprocal meiotic recombination"/>
    <property type="evidence" value="ECO:0007669"/>
    <property type="project" value="TreeGrafter"/>
</dbReference>
<keyword evidence="6" id="KW-1185">Reference proteome</keyword>
<evidence type="ECO:0000256" key="4">
    <source>
        <dbReference type="SAM" id="MobiDB-lite"/>
    </source>
</evidence>
<evidence type="ECO:0000256" key="3">
    <source>
        <dbReference type="SAM" id="Coils"/>
    </source>
</evidence>
<comment type="similarity">
    <text evidence="1">Belongs to the WEB family.</text>
</comment>
<dbReference type="Gramene" id="OIV94977">
    <property type="protein sequence ID" value="OIV94977"/>
    <property type="gene ID" value="TanjilG_22174"/>
</dbReference>
<feature type="coiled-coil region" evidence="3">
    <location>
        <begin position="635"/>
        <end position="718"/>
    </location>
</feature>
<feature type="region of interest" description="Disordered" evidence="4">
    <location>
        <begin position="1"/>
        <end position="151"/>
    </location>
</feature>
<dbReference type="InterPro" id="IPR008545">
    <property type="entry name" value="Web"/>
</dbReference>
<feature type="compositionally biased region" description="Polar residues" evidence="4">
    <location>
        <begin position="1"/>
        <end position="13"/>
    </location>
</feature>
<dbReference type="PANTHER" id="PTHR23160:SF14">
    <property type="entry name" value="WEB FAMILY PROTEIN-RELATED"/>
    <property type="match status" value="1"/>
</dbReference>
<dbReference type="OrthoDB" id="6350175at2759"/>
<dbReference type="KEGG" id="lang:109331447"/>
<dbReference type="EMBL" id="CM007377">
    <property type="protein sequence ID" value="OIV94977.1"/>
    <property type="molecule type" value="Genomic_DNA"/>
</dbReference>
<evidence type="ECO:0000313" key="5">
    <source>
        <dbReference type="EMBL" id="OIV94977.1"/>
    </source>
</evidence>
<dbReference type="PANTHER" id="PTHR23160">
    <property type="entry name" value="SYNAPTONEMAL COMPLEX PROTEIN-RELATED"/>
    <property type="match status" value="1"/>
</dbReference>
<dbReference type="STRING" id="3871.A0A4P1QUL4"/>
<evidence type="ECO:0008006" key="7">
    <source>
        <dbReference type="Google" id="ProtNLM"/>
    </source>
</evidence>
<feature type="compositionally biased region" description="Basic and acidic residues" evidence="4">
    <location>
        <begin position="748"/>
        <end position="791"/>
    </location>
</feature>
<feature type="coiled-coil region" evidence="3">
    <location>
        <begin position="536"/>
        <end position="588"/>
    </location>
</feature>
<reference evidence="5 6" key="1">
    <citation type="journal article" date="2017" name="Plant Biotechnol. J.">
        <title>A comprehensive draft genome sequence for lupin (Lupinus angustifolius), an emerging health food: insights into plant-microbe interactions and legume evolution.</title>
        <authorList>
            <person name="Hane J.K."/>
            <person name="Ming Y."/>
            <person name="Kamphuis L.G."/>
            <person name="Nelson M.N."/>
            <person name="Garg G."/>
            <person name="Atkins C.A."/>
            <person name="Bayer P.E."/>
            <person name="Bravo A."/>
            <person name="Bringans S."/>
            <person name="Cannon S."/>
            <person name="Edwards D."/>
            <person name="Foley R."/>
            <person name="Gao L.L."/>
            <person name="Harrison M.J."/>
            <person name="Huang W."/>
            <person name="Hurgobin B."/>
            <person name="Li S."/>
            <person name="Liu C.W."/>
            <person name="McGrath A."/>
            <person name="Morahan G."/>
            <person name="Murray J."/>
            <person name="Weller J."/>
            <person name="Jian J."/>
            <person name="Singh K.B."/>
        </authorList>
    </citation>
    <scope>NUCLEOTIDE SEQUENCE [LARGE SCALE GENOMIC DNA]</scope>
    <source>
        <strain evidence="6">cv. Tanjil</strain>
        <tissue evidence="5">Whole plant</tissue>
    </source>
</reference>
<evidence type="ECO:0000313" key="6">
    <source>
        <dbReference type="Proteomes" id="UP000188354"/>
    </source>
</evidence>
<keyword evidence="2 3" id="KW-0175">Coiled coil</keyword>